<protein>
    <submittedName>
        <fullName evidence="4">Iron complex transport system substrate-binding protein</fullName>
    </submittedName>
</protein>
<proteinExistence type="inferred from homology"/>
<reference evidence="4 5" key="1">
    <citation type="submission" date="2019-03" db="EMBL/GenBank/DDBJ databases">
        <title>Genomic Encyclopedia of Type Strains, Phase IV (KMG-IV): sequencing the most valuable type-strain genomes for metagenomic binning, comparative biology and taxonomic classification.</title>
        <authorList>
            <person name="Goeker M."/>
        </authorList>
    </citation>
    <scope>NUCLEOTIDE SEQUENCE [LARGE SCALE GENOMIC DNA]</scope>
    <source>
        <strain evidence="4 5">DSM 24176</strain>
    </source>
</reference>
<feature type="chain" id="PRO_5039105544" evidence="2">
    <location>
        <begin position="29"/>
        <end position="338"/>
    </location>
</feature>
<comment type="caution">
    <text evidence="4">The sequence shown here is derived from an EMBL/GenBank/DDBJ whole genome shotgun (WGS) entry which is preliminary data.</text>
</comment>
<dbReference type="SUPFAM" id="SSF53807">
    <property type="entry name" value="Helical backbone' metal receptor"/>
    <property type="match status" value="1"/>
</dbReference>
<name>A0A4R1MTM7_9FIRM</name>
<dbReference type="OrthoDB" id="9816357at2"/>
<evidence type="ECO:0000313" key="4">
    <source>
        <dbReference type="EMBL" id="TCK93323.1"/>
    </source>
</evidence>
<dbReference type="InterPro" id="IPR050902">
    <property type="entry name" value="ABC_Transporter_SBP"/>
</dbReference>
<gene>
    <name evidence="4" type="ORF">EDC19_1515</name>
</gene>
<dbReference type="PROSITE" id="PS50983">
    <property type="entry name" value="FE_B12_PBP"/>
    <property type="match status" value="1"/>
</dbReference>
<dbReference type="PANTHER" id="PTHR30535:SF34">
    <property type="entry name" value="MOLYBDATE-BINDING PROTEIN MOLA"/>
    <property type="match status" value="1"/>
</dbReference>
<keyword evidence="2" id="KW-0732">Signal</keyword>
<feature type="signal peptide" evidence="2">
    <location>
        <begin position="1"/>
        <end position="28"/>
    </location>
</feature>
<dbReference type="Proteomes" id="UP000294545">
    <property type="component" value="Unassembled WGS sequence"/>
</dbReference>
<dbReference type="PROSITE" id="PS51257">
    <property type="entry name" value="PROKAR_LIPOPROTEIN"/>
    <property type="match status" value="1"/>
</dbReference>
<dbReference type="Pfam" id="PF01497">
    <property type="entry name" value="Peripla_BP_2"/>
    <property type="match status" value="1"/>
</dbReference>
<dbReference type="EMBL" id="SMGQ01000012">
    <property type="protein sequence ID" value="TCK93323.1"/>
    <property type="molecule type" value="Genomic_DNA"/>
</dbReference>
<accession>A0A4R1MTM7</accession>
<dbReference type="InterPro" id="IPR002491">
    <property type="entry name" value="ABC_transptr_periplasmic_BD"/>
</dbReference>
<evidence type="ECO:0000256" key="2">
    <source>
        <dbReference type="SAM" id="SignalP"/>
    </source>
</evidence>
<dbReference type="AlphaFoldDB" id="A0A4R1MTM7"/>
<feature type="domain" description="Fe/B12 periplasmic-binding" evidence="3">
    <location>
        <begin position="79"/>
        <end position="338"/>
    </location>
</feature>
<dbReference type="RefSeq" id="WP_132282231.1">
    <property type="nucleotide sequence ID" value="NZ_SMGQ01000012.1"/>
</dbReference>
<dbReference type="PANTHER" id="PTHR30535">
    <property type="entry name" value="VITAMIN B12-BINDING PROTEIN"/>
    <property type="match status" value="1"/>
</dbReference>
<keyword evidence="5" id="KW-1185">Reference proteome</keyword>
<evidence type="ECO:0000259" key="3">
    <source>
        <dbReference type="PROSITE" id="PS50983"/>
    </source>
</evidence>
<evidence type="ECO:0000313" key="5">
    <source>
        <dbReference type="Proteomes" id="UP000294545"/>
    </source>
</evidence>
<organism evidence="4 5">
    <name type="scientific">Natranaerovirga hydrolytica</name>
    <dbReference type="NCBI Taxonomy" id="680378"/>
    <lineage>
        <taxon>Bacteria</taxon>
        <taxon>Bacillati</taxon>
        <taxon>Bacillota</taxon>
        <taxon>Clostridia</taxon>
        <taxon>Lachnospirales</taxon>
        <taxon>Natranaerovirgaceae</taxon>
        <taxon>Natranaerovirga</taxon>
    </lineage>
</organism>
<comment type="similarity">
    <text evidence="1">Belongs to the bacterial solute-binding protein 8 family.</text>
</comment>
<sequence>MSKKSSLSYVLMFLLTLVLMVGCGSTNKQPTDVEVDHENVTSDSHQDNEEEEEIVLEDTVKMVTDHLDREVEITGEPERVIALTRAYIEELFELGVTPVAKVEEYNNRPEGVELPSVSNQSKPDIEAIYALEPDLIIANSRQHSDILDLLVESGAPVFFVNPNIVEEDPLTDRIKLFGELLGKEDVAEEYITHLNTVSDELKETVAGYGYETGLMIQGGVESIEVAMPTGLYGALLMRLGIENIIPANLPGAGQSTWVSYDFETILSEDPDVIIVRAAGGGGTSADELLAYYKENPMWQDLTAIKEDKIFVLPARVNPGNISNEDALKVTVQSITPNE</sequence>
<dbReference type="Gene3D" id="3.40.50.1980">
    <property type="entry name" value="Nitrogenase molybdenum iron protein domain"/>
    <property type="match status" value="2"/>
</dbReference>
<evidence type="ECO:0000256" key="1">
    <source>
        <dbReference type="ARBA" id="ARBA00008814"/>
    </source>
</evidence>